<reference evidence="1 2" key="1">
    <citation type="submission" date="2016-03" db="EMBL/GenBank/DDBJ databases">
        <title>Complete genome sequence of Shewanella psychrophila WP2, a deep sea bacterium isolated from west Pacific sediment.</title>
        <authorList>
            <person name="Xu G."/>
            <person name="Jian H."/>
        </authorList>
    </citation>
    <scope>NUCLEOTIDE SEQUENCE [LARGE SCALE GENOMIC DNA]</scope>
    <source>
        <strain evidence="1 2">WP2</strain>
    </source>
</reference>
<keyword evidence="2" id="KW-1185">Reference proteome</keyword>
<dbReference type="OrthoDB" id="8912060at2"/>
<dbReference type="InterPro" id="IPR032710">
    <property type="entry name" value="NTF2-like_dom_sf"/>
</dbReference>
<name>A0A1S6HIQ7_9GAMM</name>
<accession>A0A1S6HIQ7</accession>
<gene>
    <name evidence="1" type="ORF">Sps_00190</name>
</gene>
<evidence type="ECO:0000313" key="2">
    <source>
        <dbReference type="Proteomes" id="UP000189545"/>
    </source>
</evidence>
<dbReference type="SUPFAM" id="SSF54427">
    <property type="entry name" value="NTF2-like"/>
    <property type="match status" value="1"/>
</dbReference>
<organism evidence="1 2">
    <name type="scientific">Shewanella psychrophila</name>
    <dbReference type="NCBI Taxonomy" id="225848"/>
    <lineage>
        <taxon>Bacteria</taxon>
        <taxon>Pseudomonadati</taxon>
        <taxon>Pseudomonadota</taxon>
        <taxon>Gammaproteobacteria</taxon>
        <taxon>Alteromonadales</taxon>
        <taxon>Shewanellaceae</taxon>
        <taxon>Shewanella</taxon>
    </lineage>
</organism>
<evidence type="ECO:0008006" key="3">
    <source>
        <dbReference type="Google" id="ProtNLM"/>
    </source>
</evidence>
<dbReference type="Gene3D" id="3.10.450.50">
    <property type="match status" value="1"/>
</dbReference>
<dbReference type="AlphaFoldDB" id="A0A1S6HIQ7"/>
<sequence>MKKTKRLATESVHTIHRLIHQVFTNSEERGRAVLSELLTYFDPKFTMITQQGTLVGLPEVTQLFNSALGKRPELEIIIKDAMPILDENGIVTIRYREIHHEYAQITERLGTAIIDTTDVKLRWLYLHETPVCNN</sequence>
<proteinExistence type="predicted"/>
<protein>
    <recommendedName>
        <fullName evidence="3">DUF4440 domain-containing protein</fullName>
    </recommendedName>
</protein>
<dbReference type="RefSeq" id="WP_077750767.1">
    <property type="nucleotide sequence ID" value="NZ_CP014782.1"/>
</dbReference>
<dbReference type="KEGG" id="spsw:Sps_00190"/>
<dbReference type="EMBL" id="CP014782">
    <property type="protein sequence ID" value="AQS35410.1"/>
    <property type="molecule type" value="Genomic_DNA"/>
</dbReference>
<evidence type="ECO:0000313" key="1">
    <source>
        <dbReference type="EMBL" id="AQS35410.1"/>
    </source>
</evidence>
<dbReference type="Proteomes" id="UP000189545">
    <property type="component" value="Chromosome"/>
</dbReference>